<organism evidence="2 3">
    <name type="scientific">Parabacteroides faecis</name>
    <dbReference type="NCBI Taxonomy" id="1217282"/>
    <lineage>
        <taxon>Bacteria</taxon>
        <taxon>Pseudomonadati</taxon>
        <taxon>Bacteroidota</taxon>
        <taxon>Bacteroidia</taxon>
        <taxon>Bacteroidales</taxon>
        <taxon>Tannerellaceae</taxon>
        <taxon>Parabacteroides</taxon>
    </lineage>
</organism>
<dbReference type="RefSeq" id="WP_229800998.1">
    <property type="nucleotide sequence ID" value="NZ_BMPB01000005.1"/>
</dbReference>
<feature type="transmembrane region" description="Helical" evidence="1">
    <location>
        <begin position="375"/>
        <end position="396"/>
    </location>
</feature>
<name>A0ABR6KNX2_9BACT</name>
<feature type="transmembrane region" description="Helical" evidence="1">
    <location>
        <begin position="457"/>
        <end position="473"/>
    </location>
</feature>
<proteinExistence type="predicted"/>
<feature type="transmembrane region" description="Helical" evidence="1">
    <location>
        <begin position="762"/>
        <end position="779"/>
    </location>
</feature>
<reference evidence="2 3" key="1">
    <citation type="submission" date="2020-08" db="EMBL/GenBank/DDBJ databases">
        <title>Genomic Encyclopedia of Type Strains, Phase IV (KMG-IV): sequencing the most valuable type-strain genomes for metagenomic binning, comparative biology and taxonomic classification.</title>
        <authorList>
            <person name="Goeker M."/>
        </authorList>
    </citation>
    <scope>NUCLEOTIDE SEQUENCE [LARGE SCALE GENOMIC DNA]</scope>
    <source>
        <strain evidence="2 3">DSM 102983</strain>
    </source>
</reference>
<feature type="transmembrane region" description="Helical" evidence="1">
    <location>
        <begin position="736"/>
        <end position="756"/>
    </location>
</feature>
<feature type="transmembrane region" description="Helical" evidence="1">
    <location>
        <begin position="706"/>
        <end position="724"/>
    </location>
</feature>
<feature type="transmembrane region" description="Helical" evidence="1">
    <location>
        <begin position="402"/>
        <end position="423"/>
    </location>
</feature>
<feature type="transmembrane region" description="Helical" evidence="1">
    <location>
        <begin position="555"/>
        <end position="575"/>
    </location>
</feature>
<dbReference type="PANTHER" id="PTHR38434:SF1">
    <property type="entry name" value="BLL2549 PROTEIN"/>
    <property type="match status" value="1"/>
</dbReference>
<feature type="transmembrane region" description="Helical" evidence="1">
    <location>
        <begin position="639"/>
        <end position="664"/>
    </location>
</feature>
<feature type="transmembrane region" description="Helical" evidence="1">
    <location>
        <begin position="288"/>
        <end position="307"/>
    </location>
</feature>
<evidence type="ECO:0000256" key="1">
    <source>
        <dbReference type="SAM" id="Phobius"/>
    </source>
</evidence>
<dbReference type="Proteomes" id="UP000533637">
    <property type="component" value="Unassembled WGS sequence"/>
</dbReference>
<feature type="transmembrane region" description="Helical" evidence="1">
    <location>
        <begin position="344"/>
        <end position="363"/>
    </location>
</feature>
<feature type="transmembrane region" description="Helical" evidence="1">
    <location>
        <begin position="266"/>
        <end position="282"/>
    </location>
</feature>
<dbReference type="Pfam" id="PF10101">
    <property type="entry name" value="DUF2339"/>
    <property type="match status" value="1"/>
</dbReference>
<sequence>MEILLIILIVVVWISLYSHISKMNTHTDSLRKDLYSLRKHIEAQLDELRKQQAVSLAGERSVEDIPKEKIQETIEKTVEISVGKAKEVIVQEPLVEKIIPPVMQKVEKPVESRPEEPGSSVNVKEKKVVPEPVIKPFGIVKEKKKVDYEKYIGENLFGKIGILVLVVGMGLFVKYAIDKNWINEVFRTVLGFAVGGGLLLLSQKLKKTYRTFSSLLAGGAFAIFYVTVGMAYHYYGLFSQTAAFIILVALTAFMSLLSVLYDRRELAVIALAGGFIAPFLVSNGMGNYLVLFTYMTILNMGMFGLALYKKWGELPLICFVATYVIMLGYSLVADLDIARSAQLFHLLLFSTLYYLIFLLPVVSVLRTDNKKVNQLLVMTVVLNNFLYLFFTLWFLHELQLPYNIKGAFTIFIAFVNGGIAFAVRKRAADKGLLLALLTGMFFTFISISIPIQLEGTFITLLWATEMVVILWLFSRFRQPVYACFTYILFCLTIISYLMDLENALSDGLVSSLFLNGTFATGIFTGLAFGVFAWLMERKKALFTDLSKIPYTPFSAIAWLVGCGIIYLSFIVDFYLHITYAPLAECACLAFTCLALLLLLAGLRLRFAIGYYTIVYAIAAGLSVCLFVLLSSIVNEYSNTLLFILQWGALVVVIVHLFLLAGYYYRLYNFRQKSADWMTSFIAIASTVLFTVAVNNMLRLTGWEEEASAALSISLSIAGFIQMSLGMRLHLRILRMISLAVFGIVLLKLVIVDLWLLPTVGKIIVFIMLGVILLVLSFLYQKLKKALFIDNE</sequence>
<keyword evidence="1" id="KW-0472">Membrane</keyword>
<feature type="transmembrane region" description="Helical" evidence="1">
    <location>
        <begin position="480"/>
        <end position="498"/>
    </location>
</feature>
<keyword evidence="1" id="KW-0812">Transmembrane</keyword>
<feature type="transmembrane region" description="Helical" evidence="1">
    <location>
        <begin position="314"/>
        <end position="332"/>
    </location>
</feature>
<feature type="transmembrane region" description="Helical" evidence="1">
    <location>
        <begin position="581"/>
        <end position="602"/>
    </location>
</feature>
<comment type="caution">
    <text evidence="2">The sequence shown here is derived from an EMBL/GenBank/DDBJ whole genome shotgun (WGS) entry which is preliminary data.</text>
</comment>
<feature type="transmembrane region" description="Helical" evidence="1">
    <location>
        <begin position="214"/>
        <end position="235"/>
    </location>
</feature>
<feature type="transmembrane region" description="Helical" evidence="1">
    <location>
        <begin position="241"/>
        <end position="261"/>
    </location>
</feature>
<keyword evidence="1" id="KW-1133">Transmembrane helix</keyword>
<feature type="transmembrane region" description="Helical" evidence="1">
    <location>
        <begin position="676"/>
        <end position="694"/>
    </location>
</feature>
<keyword evidence="3" id="KW-1185">Reference proteome</keyword>
<feature type="transmembrane region" description="Helical" evidence="1">
    <location>
        <begin position="510"/>
        <end position="534"/>
    </location>
</feature>
<feature type="transmembrane region" description="Helical" evidence="1">
    <location>
        <begin position="432"/>
        <end position="451"/>
    </location>
</feature>
<feature type="transmembrane region" description="Helical" evidence="1">
    <location>
        <begin position="151"/>
        <end position="173"/>
    </location>
</feature>
<protein>
    <submittedName>
        <fullName evidence="2">Membrane protein</fullName>
    </submittedName>
</protein>
<accession>A0ABR6KNX2</accession>
<dbReference type="InterPro" id="IPR019286">
    <property type="entry name" value="DUF2339_TM"/>
</dbReference>
<gene>
    <name evidence="2" type="ORF">GGQ57_002987</name>
</gene>
<evidence type="ECO:0000313" key="2">
    <source>
        <dbReference type="EMBL" id="MBB4623078.1"/>
    </source>
</evidence>
<feature type="transmembrane region" description="Helical" evidence="1">
    <location>
        <begin position="609"/>
        <end position="633"/>
    </location>
</feature>
<dbReference type="EMBL" id="JACHOC010000005">
    <property type="protein sequence ID" value="MBB4623078.1"/>
    <property type="molecule type" value="Genomic_DNA"/>
</dbReference>
<feature type="transmembrane region" description="Helical" evidence="1">
    <location>
        <begin position="6"/>
        <end position="23"/>
    </location>
</feature>
<evidence type="ECO:0000313" key="3">
    <source>
        <dbReference type="Proteomes" id="UP000533637"/>
    </source>
</evidence>
<feature type="transmembrane region" description="Helical" evidence="1">
    <location>
        <begin position="185"/>
        <end position="202"/>
    </location>
</feature>
<dbReference type="PANTHER" id="PTHR38434">
    <property type="entry name" value="BLL2549 PROTEIN"/>
    <property type="match status" value="1"/>
</dbReference>